<evidence type="ECO:0000313" key="2">
    <source>
        <dbReference type="EMBL" id="JAS33924.1"/>
    </source>
</evidence>
<dbReference type="AlphaFoldDB" id="A0A1B6E7U4"/>
<dbReference type="PANTHER" id="PTHR15434">
    <property type="entry name" value="HEAT SHOCK FACTOR 2-BINDING PROTEIN"/>
    <property type="match status" value="1"/>
</dbReference>
<dbReference type="EMBL" id="GEDC01003374">
    <property type="protein sequence ID" value="JAS33924.1"/>
    <property type="molecule type" value="Transcribed_RNA"/>
</dbReference>
<proteinExistence type="predicted"/>
<protein>
    <recommendedName>
        <fullName evidence="3">Heat shock factor 2-binding protein</fullName>
    </recommendedName>
</protein>
<dbReference type="SUPFAM" id="SSF48371">
    <property type="entry name" value="ARM repeat"/>
    <property type="match status" value="1"/>
</dbReference>
<sequence>MDVESYTDIESCMNEVYSTVGFVCKNLNDVLKDILGPNCIEHYNFGADVVELKKEIGKLQENISFFVVRNQSNIQSDMQKVKLTNSLEILEEKYKYLQNEWDKQQEHMGNLLDELHDLRLKVKTQSSYSATLGATLGQLLWKVTKDPNSVESLLCMDKIPELFCIANGALSCYVETYRNEMPSFCTDEAKFILSIIGSVANIAACSEGRNIMVTDPNGKELILCMLEVMPRVPDDSGDSLQRVLMMSLYNISINERGHVLVQNDSTIWHTITRYILNDRSPQLKLIALRLLLSLTVHIISRDIYEKMMSTIPLKEIEELKNTTDAEIRLMAVDIIKNIHQAEQNVKKEKRLFQTNDPKFCRLKNDTFCCNDPKSTNQYNSLIYNAVSK</sequence>
<gene>
    <name evidence="2" type="ORF">g.7074</name>
</gene>
<dbReference type="InterPro" id="IPR016024">
    <property type="entry name" value="ARM-type_fold"/>
</dbReference>
<evidence type="ECO:0000256" key="1">
    <source>
        <dbReference type="SAM" id="Coils"/>
    </source>
</evidence>
<dbReference type="InterPro" id="IPR011989">
    <property type="entry name" value="ARM-like"/>
</dbReference>
<dbReference type="Gene3D" id="1.25.10.10">
    <property type="entry name" value="Leucine-rich Repeat Variant"/>
    <property type="match status" value="1"/>
</dbReference>
<organism evidence="2">
    <name type="scientific">Clastoptera arizonana</name>
    <name type="common">Arizona spittle bug</name>
    <dbReference type="NCBI Taxonomy" id="38151"/>
    <lineage>
        <taxon>Eukaryota</taxon>
        <taxon>Metazoa</taxon>
        <taxon>Ecdysozoa</taxon>
        <taxon>Arthropoda</taxon>
        <taxon>Hexapoda</taxon>
        <taxon>Insecta</taxon>
        <taxon>Pterygota</taxon>
        <taxon>Neoptera</taxon>
        <taxon>Paraneoptera</taxon>
        <taxon>Hemiptera</taxon>
        <taxon>Auchenorrhyncha</taxon>
        <taxon>Cercopoidea</taxon>
        <taxon>Clastopteridae</taxon>
        <taxon>Clastoptera</taxon>
    </lineage>
</organism>
<keyword evidence="1" id="KW-0175">Coiled coil</keyword>
<feature type="coiled-coil region" evidence="1">
    <location>
        <begin position="80"/>
        <end position="107"/>
    </location>
</feature>
<reference evidence="2" key="1">
    <citation type="submission" date="2015-12" db="EMBL/GenBank/DDBJ databases">
        <title>De novo transcriptome assembly of four potential Pierce s Disease insect vectors from Arizona vineyards.</title>
        <authorList>
            <person name="Tassone E.E."/>
        </authorList>
    </citation>
    <scope>NUCLEOTIDE SEQUENCE</scope>
</reference>
<dbReference type="GO" id="GO:0005829">
    <property type="term" value="C:cytosol"/>
    <property type="evidence" value="ECO:0007669"/>
    <property type="project" value="TreeGrafter"/>
</dbReference>
<dbReference type="InterPro" id="IPR039584">
    <property type="entry name" value="HSF2BP"/>
</dbReference>
<dbReference type="PANTHER" id="PTHR15434:SF2">
    <property type="entry name" value="HEAT SHOCK FACTOR 2-BINDING PROTEIN"/>
    <property type="match status" value="1"/>
</dbReference>
<name>A0A1B6E7U4_9HEMI</name>
<evidence type="ECO:0008006" key="3">
    <source>
        <dbReference type="Google" id="ProtNLM"/>
    </source>
</evidence>
<accession>A0A1B6E7U4</accession>